<keyword evidence="6" id="KW-0804">Transcription</keyword>
<dbReference type="OrthoDB" id="6120348at2"/>
<evidence type="ECO:0000259" key="10">
    <source>
        <dbReference type="Pfam" id="PF04316"/>
    </source>
</evidence>
<dbReference type="InterPro" id="IPR031316">
    <property type="entry name" value="FlgM_C"/>
</dbReference>
<evidence type="ECO:0000256" key="4">
    <source>
        <dbReference type="ARBA" id="ARBA00022795"/>
    </source>
</evidence>
<keyword evidence="3" id="KW-0678">Repressor</keyword>
<reference evidence="11 12" key="1">
    <citation type="submission" date="2018-07" db="EMBL/GenBank/DDBJ databases">
        <title>Motiliproteus coralliicola sp. nov., a bacterium isolated from Coral.</title>
        <authorList>
            <person name="Wang G."/>
        </authorList>
    </citation>
    <scope>NUCLEOTIDE SEQUENCE [LARGE SCALE GENOMIC DNA]</scope>
    <source>
        <strain evidence="11 12">C34</strain>
    </source>
</reference>
<evidence type="ECO:0000256" key="5">
    <source>
        <dbReference type="ARBA" id="ARBA00023015"/>
    </source>
</evidence>
<accession>A0A369WL05</accession>
<keyword evidence="11" id="KW-0969">Cilium</keyword>
<feature type="compositionally biased region" description="Polar residues" evidence="9">
    <location>
        <begin position="7"/>
        <end position="40"/>
    </location>
</feature>
<sequence length="106" mass="11143">MAIDLTGLSNVNAGSRNNKVGTNATNSRSESTGNQPAVSPQPQPETVKLSNEAQNLSKLEESVAQLPDVDETKVAQIKQAIEDGSYSIDAERIAAKLTSLEGSLFG</sequence>
<evidence type="ECO:0000256" key="6">
    <source>
        <dbReference type="ARBA" id="ARBA00023163"/>
    </source>
</evidence>
<organism evidence="11 12">
    <name type="scientific">Motiliproteus coralliicola</name>
    <dbReference type="NCBI Taxonomy" id="2283196"/>
    <lineage>
        <taxon>Bacteria</taxon>
        <taxon>Pseudomonadati</taxon>
        <taxon>Pseudomonadota</taxon>
        <taxon>Gammaproteobacteria</taxon>
        <taxon>Oceanospirillales</taxon>
        <taxon>Oceanospirillaceae</taxon>
        <taxon>Motiliproteus</taxon>
    </lineage>
</organism>
<comment type="function">
    <text evidence="7">Responsible for the coupling of flagellin expression to flagellar assembly by preventing expression of the flagellin genes when a component of the middle class of proteins is defective. It negatively regulates flagellar genes by inhibiting the activity of FliA by directly binding to FliA.</text>
</comment>
<evidence type="ECO:0000313" key="12">
    <source>
        <dbReference type="Proteomes" id="UP000253769"/>
    </source>
</evidence>
<proteinExistence type="inferred from homology"/>
<keyword evidence="12" id="KW-1185">Reference proteome</keyword>
<comment type="similarity">
    <text evidence="1">Belongs to the FlgM family.</text>
</comment>
<dbReference type="RefSeq" id="WP_114695007.1">
    <property type="nucleotide sequence ID" value="NZ_QQOH01000002.1"/>
</dbReference>
<dbReference type="EMBL" id="QQOH01000002">
    <property type="protein sequence ID" value="RDE22382.1"/>
    <property type="molecule type" value="Genomic_DNA"/>
</dbReference>
<keyword evidence="11" id="KW-0966">Cell projection</keyword>
<keyword evidence="4" id="KW-1005">Bacterial flagellum biogenesis</keyword>
<evidence type="ECO:0000256" key="3">
    <source>
        <dbReference type="ARBA" id="ARBA00022491"/>
    </source>
</evidence>
<dbReference type="AlphaFoldDB" id="A0A369WL05"/>
<dbReference type="GO" id="GO:0044781">
    <property type="term" value="P:bacterial-type flagellum organization"/>
    <property type="evidence" value="ECO:0007669"/>
    <property type="project" value="UniProtKB-KW"/>
</dbReference>
<evidence type="ECO:0000256" key="1">
    <source>
        <dbReference type="ARBA" id="ARBA00005322"/>
    </source>
</evidence>
<dbReference type="Proteomes" id="UP000253769">
    <property type="component" value="Unassembled WGS sequence"/>
</dbReference>
<protein>
    <recommendedName>
        <fullName evidence="2">Negative regulator of flagellin synthesis</fullName>
    </recommendedName>
    <alternativeName>
        <fullName evidence="8">Anti-sigma-28 factor</fullName>
    </alternativeName>
</protein>
<evidence type="ECO:0000256" key="2">
    <source>
        <dbReference type="ARBA" id="ARBA00017823"/>
    </source>
</evidence>
<dbReference type="InterPro" id="IPR035890">
    <property type="entry name" value="Anti-sigma-28_factor_FlgM_sf"/>
</dbReference>
<feature type="region of interest" description="Disordered" evidence="9">
    <location>
        <begin position="1"/>
        <end position="52"/>
    </location>
</feature>
<dbReference type="SUPFAM" id="SSF101498">
    <property type="entry name" value="Anti-sigma factor FlgM"/>
    <property type="match status" value="1"/>
</dbReference>
<evidence type="ECO:0000256" key="7">
    <source>
        <dbReference type="ARBA" id="ARBA00024739"/>
    </source>
</evidence>
<dbReference type="Pfam" id="PF04316">
    <property type="entry name" value="FlgM"/>
    <property type="match status" value="1"/>
</dbReference>
<gene>
    <name evidence="11" type="primary">flgM</name>
    <name evidence="11" type="ORF">DV711_07185</name>
</gene>
<keyword evidence="5" id="KW-0805">Transcription regulation</keyword>
<dbReference type="InterPro" id="IPR007412">
    <property type="entry name" value="FlgM"/>
</dbReference>
<evidence type="ECO:0000256" key="9">
    <source>
        <dbReference type="SAM" id="MobiDB-lite"/>
    </source>
</evidence>
<dbReference type="NCBIfam" id="TIGR03824">
    <property type="entry name" value="FlgM_jcvi"/>
    <property type="match status" value="1"/>
</dbReference>
<keyword evidence="11" id="KW-0282">Flagellum</keyword>
<comment type="caution">
    <text evidence="11">The sequence shown here is derived from an EMBL/GenBank/DDBJ whole genome shotgun (WGS) entry which is preliminary data.</text>
</comment>
<evidence type="ECO:0000256" key="8">
    <source>
        <dbReference type="ARBA" id="ARBA00030117"/>
    </source>
</evidence>
<evidence type="ECO:0000313" key="11">
    <source>
        <dbReference type="EMBL" id="RDE22382.1"/>
    </source>
</evidence>
<dbReference type="GO" id="GO:0045892">
    <property type="term" value="P:negative regulation of DNA-templated transcription"/>
    <property type="evidence" value="ECO:0007669"/>
    <property type="project" value="InterPro"/>
</dbReference>
<feature type="domain" description="Anti-sigma-28 factor FlgM C-terminal" evidence="10">
    <location>
        <begin position="46"/>
        <end position="98"/>
    </location>
</feature>
<name>A0A369WL05_9GAMM</name>